<keyword evidence="4" id="KW-1185">Reference proteome</keyword>
<protein>
    <recommendedName>
        <fullName evidence="2">DUF418 domain-containing protein</fullName>
    </recommendedName>
</protein>
<dbReference type="InterPro" id="IPR007349">
    <property type="entry name" value="DUF418"/>
</dbReference>
<feature type="domain" description="DUF418" evidence="2">
    <location>
        <begin position="236"/>
        <end position="410"/>
    </location>
</feature>
<accession>A0A1B1NDK1</accession>
<feature type="transmembrane region" description="Helical" evidence="1">
    <location>
        <begin position="368"/>
        <end position="390"/>
    </location>
</feature>
<feature type="transmembrane region" description="Helical" evidence="1">
    <location>
        <begin position="19"/>
        <end position="38"/>
    </location>
</feature>
<dbReference type="InterPro" id="IPR052529">
    <property type="entry name" value="Bact_Transport_Assoc"/>
</dbReference>
<dbReference type="AlphaFoldDB" id="A0A1B1NDK1"/>
<dbReference type="PANTHER" id="PTHR30590:SF2">
    <property type="entry name" value="INNER MEMBRANE PROTEIN"/>
    <property type="match status" value="1"/>
</dbReference>
<evidence type="ECO:0000313" key="3">
    <source>
        <dbReference type="EMBL" id="ANS79494.1"/>
    </source>
</evidence>
<evidence type="ECO:0000313" key="4">
    <source>
        <dbReference type="Proteomes" id="UP000092482"/>
    </source>
</evidence>
<dbReference type="PANTHER" id="PTHR30590">
    <property type="entry name" value="INNER MEMBRANE PROTEIN"/>
    <property type="match status" value="1"/>
</dbReference>
<dbReference type="Pfam" id="PF04235">
    <property type="entry name" value="DUF418"/>
    <property type="match status" value="1"/>
</dbReference>
<dbReference type="KEGG" id="serj:SGUI_2098"/>
<feature type="transmembrane region" description="Helical" evidence="1">
    <location>
        <begin position="284"/>
        <end position="308"/>
    </location>
</feature>
<gene>
    <name evidence="3" type="ORF">SGUI_2098</name>
</gene>
<feature type="transmembrane region" description="Helical" evidence="1">
    <location>
        <begin position="104"/>
        <end position="122"/>
    </location>
</feature>
<reference evidence="3 4" key="1">
    <citation type="submission" date="2016-03" db="EMBL/GenBank/DDBJ databases">
        <title>Shallow-sea hydrothermal system.</title>
        <authorList>
            <person name="Tang K."/>
        </authorList>
    </citation>
    <scope>NUCLEOTIDE SEQUENCE [LARGE SCALE GENOMIC DNA]</scope>
    <source>
        <strain evidence="3 4">JLT9</strain>
    </source>
</reference>
<name>A0A1B1NDK1_9MICO</name>
<organism evidence="3 4">
    <name type="scientific">Serinicoccus hydrothermalis</name>
    <dbReference type="NCBI Taxonomy" id="1758689"/>
    <lineage>
        <taxon>Bacteria</taxon>
        <taxon>Bacillati</taxon>
        <taxon>Actinomycetota</taxon>
        <taxon>Actinomycetes</taxon>
        <taxon>Micrococcales</taxon>
        <taxon>Ornithinimicrobiaceae</taxon>
        <taxon>Serinicoccus</taxon>
    </lineage>
</organism>
<feature type="transmembrane region" description="Helical" evidence="1">
    <location>
        <begin position="212"/>
        <end position="235"/>
    </location>
</feature>
<feature type="transmembrane region" description="Helical" evidence="1">
    <location>
        <begin position="58"/>
        <end position="84"/>
    </location>
</feature>
<keyword evidence="1" id="KW-1133">Transmembrane helix</keyword>
<keyword evidence="1" id="KW-0812">Transmembrane</keyword>
<feature type="transmembrane region" description="Helical" evidence="1">
    <location>
        <begin position="345"/>
        <end position="362"/>
    </location>
</feature>
<dbReference type="STRING" id="1758689.SGUI_2098"/>
<feature type="transmembrane region" description="Helical" evidence="1">
    <location>
        <begin position="256"/>
        <end position="278"/>
    </location>
</feature>
<evidence type="ECO:0000259" key="2">
    <source>
        <dbReference type="Pfam" id="PF04235"/>
    </source>
</evidence>
<proteinExistence type="predicted"/>
<feature type="transmembrane region" description="Helical" evidence="1">
    <location>
        <begin position="128"/>
        <end position="144"/>
    </location>
</feature>
<evidence type="ECO:0000256" key="1">
    <source>
        <dbReference type="SAM" id="Phobius"/>
    </source>
</evidence>
<sequence>MGVVDTAREVPRRALAPDLARGFMLLLIVLANIPWFLYGVPHGLSVGHPTGATGADRVVQTLMIVLVDARALPMFALLFGYGMVQFARAQGARGTPVAAFRAMLRRRHVALLVIGVVHAALLWYGDVLGPYGLLGLVLVPLLFWRSTRAIRIVRGVLVGLLAVFAALWVASGVALLSVPQESWDTAMWMSATTDANGISSYAASILPRLGEYAFILGFSVFSLSVPAAILTGWLWAREGVLDRPAEHLPRLRRTAVVGLPVAWLGGVPLMLVHTGAWLTPELSFMFIGVQMLTGLAGGLGYAAVFGLIAARLQSRVGAAERDAAGAKPGPVAGALASVGRRSLSAYLWQSVAMAPLMAAWGFGLGGRIGSAGAAAVAVLIWLASVGWCAWLDRAGRPGPAEVVLRRVTYLERGRSVATVGEVR</sequence>
<keyword evidence="1" id="KW-0472">Membrane</keyword>
<dbReference type="EMBL" id="CP014989">
    <property type="protein sequence ID" value="ANS79494.1"/>
    <property type="molecule type" value="Genomic_DNA"/>
</dbReference>
<feature type="transmembrane region" description="Helical" evidence="1">
    <location>
        <begin position="156"/>
        <end position="178"/>
    </location>
</feature>
<dbReference type="Proteomes" id="UP000092482">
    <property type="component" value="Chromosome"/>
</dbReference>